<reference evidence="3 4" key="1">
    <citation type="submission" date="2018-01" db="EMBL/GenBank/DDBJ databases">
        <authorList>
            <person name="Clerissi C."/>
        </authorList>
    </citation>
    <scope>NUCLEOTIDE SEQUENCE [LARGE SCALE GENOMIC DNA]</scope>
    <source>
        <strain evidence="1">Cupriavidus taiwanensis STM 6082</strain>
        <strain evidence="2">Cupriavidus taiwanensis STM 6160</strain>
        <plasmid evidence="3">ii</plasmid>
        <plasmid evidence="2">II</plasmid>
    </source>
</reference>
<evidence type="ECO:0000313" key="4">
    <source>
        <dbReference type="Proteomes" id="UP000256710"/>
    </source>
</evidence>
<proteinExistence type="predicted"/>
<dbReference type="Proteomes" id="UP000256710">
    <property type="component" value="Unassembled WGS sequence"/>
</dbReference>
<sequence length="60" mass="6674">MAAERRETSPDNVRAPVHLARIAAVHRDLTVYSLHIDIGIGNLPGKAMHHHMPRGSRQSQ</sequence>
<dbReference type="Proteomes" id="UP000255168">
    <property type="component" value="Plasmid II"/>
</dbReference>
<dbReference type="EMBL" id="LT984807">
    <property type="protein sequence ID" value="SPD59512.1"/>
    <property type="molecule type" value="Genomic_DNA"/>
</dbReference>
<keyword evidence="2" id="KW-0614">Plasmid</keyword>
<dbReference type="AlphaFoldDB" id="A0A375HNQ9"/>
<evidence type="ECO:0000313" key="3">
    <source>
        <dbReference type="Proteomes" id="UP000255168"/>
    </source>
</evidence>
<accession>A0A375HNQ9</accession>
<dbReference type="EMBL" id="OFTC01000036">
    <property type="protein sequence ID" value="SOZ38845.1"/>
    <property type="molecule type" value="Genomic_DNA"/>
</dbReference>
<organism evidence="2 3">
    <name type="scientific">Cupriavidus neocaledonicus</name>
    <dbReference type="NCBI Taxonomy" id="1040979"/>
    <lineage>
        <taxon>Bacteria</taxon>
        <taxon>Pseudomonadati</taxon>
        <taxon>Pseudomonadota</taxon>
        <taxon>Betaproteobacteria</taxon>
        <taxon>Burkholderiales</taxon>
        <taxon>Burkholderiaceae</taxon>
        <taxon>Cupriavidus</taxon>
    </lineage>
</organism>
<keyword evidence="4" id="KW-1185">Reference proteome</keyword>
<name>A0A375HNQ9_9BURK</name>
<protein>
    <submittedName>
        <fullName evidence="2">Uncharacterized protein</fullName>
    </submittedName>
</protein>
<evidence type="ECO:0000313" key="2">
    <source>
        <dbReference type="EMBL" id="SPD59512.1"/>
    </source>
</evidence>
<geneLocation type="plasmid" evidence="2">
    <name>II</name>
</geneLocation>
<gene>
    <name evidence="1" type="ORF">CBM2605_B130142</name>
    <name evidence="2" type="ORF">CBM2607_MP20164</name>
</gene>
<geneLocation type="plasmid" evidence="3">
    <name>ii</name>
</geneLocation>
<evidence type="ECO:0000313" key="1">
    <source>
        <dbReference type="EMBL" id="SOZ38845.1"/>
    </source>
</evidence>